<name>A0A7Y9XCS0_9ACTN</name>
<feature type="domain" description="Polysaccharide pyruvyl transferase" evidence="2">
    <location>
        <begin position="30"/>
        <end position="308"/>
    </location>
</feature>
<dbReference type="EMBL" id="JACCHL010000001">
    <property type="protein sequence ID" value="NYH53426.1"/>
    <property type="molecule type" value="Genomic_DNA"/>
</dbReference>
<proteinExistence type="predicted"/>
<dbReference type="AlphaFoldDB" id="A0A7Y9XCS0"/>
<evidence type="ECO:0000259" key="2">
    <source>
        <dbReference type="Pfam" id="PF04230"/>
    </source>
</evidence>
<reference evidence="3 4" key="1">
    <citation type="submission" date="2020-07" db="EMBL/GenBank/DDBJ databases">
        <title>Sequencing the genomes of 1000 actinobacteria strains.</title>
        <authorList>
            <person name="Klenk H.-P."/>
        </authorList>
    </citation>
    <scope>NUCLEOTIDE SEQUENCE [LARGE SCALE GENOMIC DNA]</scope>
    <source>
        <strain evidence="3 4">DSM 45278</strain>
    </source>
</reference>
<evidence type="ECO:0000256" key="1">
    <source>
        <dbReference type="SAM" id="Coils"/>
    </source>
</evidence>
<feature type="coiled-coil region" evidence="1">
    <location>
        <begin position="446"/>
        <end position="477"/>
    </location>
</feature>
<sequence>MARILLRSGKSPFDPVSPQQVIQQNLIATNTGNLLFGDAVHKMLLTPGTEITPNRYQVDPADADRINDEYDVFVVPLANAFRPSFKRHLNDLSALIERLRIPVVVFGVGGQAGTDYGTDHLAPIEQEVRRFCSAVLERSPSIGVRGEFTEKYLNGLGYSEVDVIGCPSMFMHGRELRVDKRAASLEDTAGLAVNVSYDSGNIPGSVIGNGLINRLADAALERYSDLVYVAQELKDMELLYWGDVSEAAGTSSPAPLTRSHPLLREDRTRLFHDSSTWIDALRERDFAFGTRIHGNVAALLAGTPAVVLCHDSRTLELCRYFDIPHRLVADLADETDLAGLPAQLYEEADFSAMVDGHGERFDRLVSFMDRHGLDHVHKPGGDDGAAFESELETVDLHPGMSSWKGGHDGGLGYRLAWLREADTRSRVRQSASDKRVRELTSRVGSLERQIEESAVLAKELAKANKRLEQLVKEVRSSPYRRLRRFAGRLVRRVRSRS</sequence>
<dbReference type="RefSeq" id="WP_179810398.1">
    <property type="nucleotide sequence ID" value="NZ_JACCHL010000001.1"/>
</dbReference>
<organism evidence="3 4">
    <name type="scientific">Nocardiopsis sinuspersici</name>
    <dbReference type="NCBI Taxonomy" id="501010"/>
    <lineage>
        <taxon>Bacteria</taxon>
        <taxon>Bacillati</taxon>
        <taxon>Actinomycetota</taxon>
        <taxon>Actinomycetes</taxon>
        <taxon>Streptosporangiales</taxon>
        <taxon>Nocardiopsidaceae</taxon>
        <taxon>Nocardiopsis</taxon>
    </lineage>
</organism>
<dbReference type="Proteomes" id="UP000584931">
    <property type="component" value="Unassembled WGS sequence"/>
</dbReference>
<evidence type="ECO:0000313" key="3">
    <source>
        <dbReference type="EMBL" id="NYH53426.1"/>
    </source>
</evidence>
<protein>
    <recommendedName>
        <fullName evidence="2">Polysaccharide pyruvyl transferase domain-containing protein</fullName>
    </recommendedName>
</protein>
<evidence type="ECO:0000313" key="4">
    <source>
        <dbReference type="Proteomes" id="UP000584931"/>
    </source>
</evidence>
<accession>A0A7Y9XCS0</accession>
<dbReference type="InterPro" id="IPR007345">
    <property type="entry name" value="Polysacch_pyruvyl_Trfase"/>
</dbReference>
<dbReference type="Pfam" id="PF04230">
    <property type="entry name" value="PS_pyruv_trans"/>
    <property type="match status" value="1"/>
</dbReference>
<keyword evidence="1" id="KW-0175">Coiled coil</keyword>
<gene>
    <name evidence="3" type="ORF">HNR06_003015</name>
</gene>
<comment type="caution">
    <text evidence="3">The sequence shown here is derived from an EMBL/GenBank/DDBJ whole genome shotgun (WGS) entry which is preliminary data.</text>
</comment>